<dbReference type="PANTHER" id="PTHR45453:SF1">
    <property type="entry name" value="PHOSPHATE REGULON SENSOR PROTEIN PHOR"/>
    <property type="match status" value="1"/>
</dbReference>
<dbReference type="PRINTS" id="PR00344">
    <property type="entry name" value="BCTRLSENSOR"/>
</dbReference>
<evidence type="ECO:0000256" key="2">
    <source>
        <dbReference type="ARBA" id="ARBA00012438"/>
    </source>
</evidence>
<dbReference type="InterPro" id="IPR004358">
    <property type="entry name" value="Sig_transdc_His_kin-like_C"/>
</dbReference>
<organism evidence="9 10">
    <name type="scientific">Alistipes onderdonkii</name>
    <dbReference type="NCBI Taxonomy" id="328813"/>
    <lineage>
        <taxon>Bacteria</taxon>
        <taxon>Pseudomonadati</taxon>
        <taxon>Bacteroidota</taxon>
        <taxon>Bacteroidia</taxon>
        <taxon>Bacteroidales</taxon>
        <taxon>Rikenellaceae</taxon>
        <taxon>Alistipes</taxon>
    </lineage>
</organism>
<comment type="caution">
    <text evidence="9">The sequence shown here is derived from an EMBL/GenBank/DDBJ whole genome shotgun (WGS) entry which is preliminary data.</text>
</comment>
<proteinExistence type="predicted"/>
<keyword evidence="7" id="KW-0812">Transmembrane</keyword>
<dbReference type="PANTHER" id="PTHR45453">
    <property type="entry name" value="PHOSPHATE REGULON SENSOR PROTEIN PHOR"/>
    <property type="match status" value="1"/>
</dbReference>
<feature type="transmembrane region" description="Helical" evidence="7">
    <location>
        <begin position="236"/>
        <end position="262"/>
    </location>
</feature>
<dbReference type="OrthoDB" id="1933776at2"/>
<dbReference type="Pfam" id="PF00512">
    <property type="entry name" value="HisKA"/>
    <property type="match status" value="1"/>
</dbReference>
<evidence type="ECO:0000256" key="1">
    <source>
        <dbReference type="ARBA" id="ARBA00000085"/>
    </source>
</evidence>
<feature type="domain" description="Histidine kinase" evidence="8">
    <location>
        <begin position="277"/>
        <end position="495"/>
    </location>
</feature>
<sequence>MDKNRFRNISFCAIGALLALALVQAWSLWRMYADRAEEFSRKVTLAMNRAAYDDLLIGNRRRTSQTRTSVVTTGNIDSVRTDMIGAISVENLGTAGKVISLRPKVDTVRTNIALRRGDKTRYIYQEVYMPSFTALQFNLSRYDSLLTRYLADAGIGLPYSVDVIRGRDGGDVAEIRLDSLAARTTGAEREEAVIASQKDAPQIRNPKVFTSRVTTDDKLLFRVKIENPHRELLRELFGIILTSVLMLLVVAFVVIYLLRTLFRQKTLEEMRMDFTHNITHELKTPIAVAYAANDALENFGAADDGVRRAKYLGVIRSQLTALSEMVERILTMSREEREDFTLRRERIPLAGMLGALAEKFRMQAAKPARVTVDVSPEGLTAFADRFHLSHALDNLVDNALKYSGEEVHIRISAGRDGGRVVLRVADDGVGIPRAAQAHIFDKFYRVPTGDIHNVKGFGLGLYYVGLIAAKHGGSVAVESTEGRGTTFTLILPDDGR</sequence>
<dbReference type="CDD" id="cd00075">
    <property type="entry name" value="HATPase"/>
    <property type="match status" value="1"/>
</dbReference>
<dbReference type="PROSITE" id="PS50109">
    <property type="entry name" value="HIS_KIN"/>
    <property type="match status" value="1"/>
</dbReference>
<dbReference type="CDD" id="cd00082">
    <property type="entry name" value="HisKA"/>
    <property type="match status" value="1"/>
</dbReference>
<keyword evidence="5" id="KW-0418">Kinase</keyword>
<comment type="catalytic activity">
    <reaction evidence="1">
        <text>ATP + protein L-histidine = ADP + protein N-phospho-L-histidine.</text>
        <dbReference type="EC" id="2.7.13.3"/>
    </reaction>
</comment>
<dbReference type="AlphaFoldDB" id="A0A1Y3R1D0"/>
<dbReference type="EMBL" id="NFHB01000004">
    <property type="protein sequence ID" value="OUN03439.1"/>
    <property type="molecule type" value="Genomic_DNA"/>
</dbReference>
<dbReference type="RefSeq" id="WP_087402091.1">
    <property type="nucleotide sequence ID" value="NZ_JADCKD010000001.1"/>
</dbReference>
<dbReference type="FunFam" id="3.30.565.10:FF:000006">
    <property type="entry name" value="Sensor histidine kinase WalK"/>
    <property type="match status" value="1"/>
</dbReference>
<dbReference type="InterPro" id="IPR036097">
    <property type="entry name" value="HisK_dim/P_sf"/>
</dbReference>
<keyword evidence="7" id="KW-1133">Transmembrane helix</keyword>
<evidence type="ECO:0000256" key="5">
    <source>
        <dbReference type="ARBA" id="ARBA00022777"/>
    </source>
</evidence>
<evidence type="ECO:0000313" key="9">
    <source>
        <dbReference type="EMBL" id="OUN03439.1"/>
    </source>
</evidence>
<dbReference type="Proteomes" id="UP000195772">
    <property type="component" value="Unassembled WGS sequence"/>
</dbReference>
<dbReference type="SUPFAM" id="SSF47384">
    <property type="entry name" value="Homodimeric domain of signal transducing histidine kinase"/>
    <property type="match status" value="1"/>
</dbReference>
<evidence type="ECO:0000256" key="3">
    <source>
        <dbReference type="ARBA" id="ARBA00022553"/>
    </source>
</evidence>
<dbReference type="EC" id="2.7.13.3" evidence="2"/>
<dbReference type="SUPFAM" id="SSF55874">
    <property type="entry name" value="ATPase domain of HSP90 chaperone/DNA topoisomerase II/histidine kinase"/>
    <property type="match status" value="1"/>
</dbReference>
<accession>A0A1Y3R1D0</accession>
<evidence type="ECO:0000313" key="10">
    <source>
        <dbReference type="Proteomes" id="UP000195772"/>
    </source>
</evidence>
<dbReference type="GO" id="GO:0000155">
    <property type="term" value="F:phosphorelay sensor kinase activity"/>
    <property type="evidence" value="ECO:0007669"/>
    <property type="project" value="InterPro"/>
</dbReference>
<dbReference type="InterPro" id="IPR003661">
    <property type="entry name" value="HisK_dim/P_dom"/>
</dbReference>
<evidence type="ECO:0000256" key="4">
    <source>
        <dbReference type="ARBA" id="ARBA00022679"/>
    </source>
</evidence>
<keyword evidence="6" id="KW-0902">Two-component regulatory system</keyword>
<dbReference type="SMART" id="SM00387">
    <property type="entry name" value="HATPase_c"/>
    <property type="match status" value="1"/>
</dbReference>
<dbReference type="InterPro" id="IPR005467">
    <property type="entry name" value="His_kinase_dom"/>
</dbReference>
<dbReference type="Pfam" id="PF02518">
    <property type="entry name" value="HATPase_c"/>
    <property type="match status" value="1"/>
</dbReference>
<dbReference type="InterPro" id="IPR050351">
    <property type="entry name" value="BphY/WalK/GraS-like"/>
</dbReference>
<evidence type="ECO:0000256" key="7">
    <source>
        <dbReference type="SAM" id="Phobius"/>
    </source>
</evidence>
<dbReference type="InterPro" id="IPR036890">
    <property type="entry name" value="HATPase_C_sf"/>
</dbReference>
<reference evidence="10" key="1">
    <citation type="submission" date="2017-04" db="EMBL/GenBank/DDBJ databases">
        <title>Function of individual gut microbiota members based on whole genome sequencing of pure cultures obtained from chicken caecum.</title>
        <authorList>
            <person name="Medvecky M."/>
            <person name="Cejkova D."/>
            <person name="Polansky O."/>
            <person name="Karasova D."/>
            <person name="Kubasova T."/>
            <person name="Cizek A."/>
            <person name="Rychlik I."/>
        </authorList>
    </citation>
    <scope>NUCLEOTIDE SEQUENCE [LARGE SCALE GENOMIC DNA]</scope>
    <source>
        <strain evidence="10">An90</strain>
    </source>
</reference>
<evidence type="ECO:0000259" key="8">
    <source>
        <dbReference type="PROSITE" id="PS50109"/>
    </source>
</evidence>
<gene>
    <name evidence="9" type="ORF">B5G41_07060</name>
</gene>
<dbReference type="InterPro" id="IPR003594">
    <property type="entry name" value="HATPase_dom"/>
</dbReference>
<evidence type="ECO:0000256" key="6">
    <source>
        <dbReference type="ARBA" id="ARBA00023012"/>
    </source>
</evidence>
<dbReference type="GO" id="GO:0016036">
    <property type="term" value="P:cellular response to phosphate starvation"/>
    <property type="evidence" value="ECO:0007669"/>
    <property type="project" value="TreeGrafter"/>
</dbReference>
<dbReference type="GO" id="GO:0005886">
    <property type="term" value="C:plasma membrane"/>
    <property type="evidence" value="ECO:0007669"/>
    <property type="project" value="TreeGrafter"/>
</dbReference>
<name>A0A1Y3R1D0_9BACT</name>
<dbReference type="Gene3D" id="1.10.287.130">
    <property type="match status" value="1"/>
</dbReference>
<keyword evidence="7" id="KW-0472">Membrane</keyword>
<dbReference type="eggNOG" id="COG2205">
    <property type="taxonomic scope" value="Bacteria"/>
</dbReference>
<dbReference type="SMART" id="SM00388">
    <property type="entry name" value="HisKA"/>
    <property type="match status" value="1"/>
</dbReference>
<protein>
    <recommendedName>
        <fullName evidence="2">histidine kinase</fullName>
        <ecNumber evidence="2">2.7.13.3</ecNumber>
    </recommendedName>
</protein>
<dbReference type="GO" id="GO:0004721">
    <property type="term" value="F:phosphoprotein phosphatase activity"/>
    <property type="evidence" value="ECO:0007669"/>
    <property type="project" value="TreeGrafter"/>
</dbReference>
<keyword evidence="4" id="KW-0808">Transferase</keyword>
<keyword evidence="3" id="KW-0597">Phosphoprotein</keyword>
<dbReference type="Gene3D" id="3.30.565.10">
    <property type="entry name" value="Histidine kinase-like ATPase, C-terminal domain"/>
    <property type="match status" value="1"/>
</dbReference>